<dbReference type="InterPro" id="IPR052374">
    <property type="entry name" value="SERAC1"/>
</dbReference>
<evidence type="ECO:0000313" key="2">
    <source>
        <dbReference type="EMBL" id="KAJ4176049.1"/>
    </source>
</evidence>
<proteinExistence type="predicted"/>
<sequence length="117" mass="13422">MFSCSIVAVHGLGSNVDWSWTWQDKARPGSSVNWLKDPHMLPSVVPKSRIMVYNYDSRWHANAPKTRLQLCGEDLVRSMHAFRDGSRDRPVVFVGHSLGGLVIQHTYRWLRGTRVTF</sequence>
<name>A0A9W8UUE4_9HYPO</name>
<dbReference type="AlphaFoldDB" id="A0A9W8UUE4"/>
<dbReference type="Gene3D" id="3.40.50.1820">
    <property type="entry name" value="alpha/beta hydrolase"/>
    <property type="match status" value="1"/>
</dbReference>
<dbReference type="EMBL" id="JAOQAV010000248">
    <property type="protein sequence ID" value="KAJ4176049.1"/>
    <property type="molecule type" value="Genomic_DNA"/>
</dbReference>
<dbReference type="InterPro" id="IPR029058">
    <property type="entry name" value="AB_hydrolase_fold"/>
</dbReference>
<protein>
    <recommendedName>
        <fullName evidence="1">AB hydrolase-1 domain-containing protein</fullName>
    </recommendedName>
</protein>
<dbReference type="PANTHER" id="PTHR48182">
    <property type="entry name" value="PROTEIN SERAC1"/>
    <property type="match status" value="1"/>
</dbReference>
<dbReference type="SUPFAM" id="SSF53474">
    <property type="entry name" value="alpha/beta-Hydrolases"/>
    <property type="match status" value="1"/>
</dbReference>
<dbReference type="InterPro" id="IPR000073">
    <property type="entry name" value="AB_hydrolase_1"/>
</dbReference>
<evidence type="ECO:0000313" key="3">
    <source>
        <dbReference type="Proteomes" id="UP001152087"/>
    </source>
</evidence>
<reference evidence="2" key="1">
    <citation type="submission" date="2022-09" db="EMBL/GenBank/DDBJ databases">
        <title>Fusarium specimens isolated from Avocado Roots.</title>
        <authorList>
            <person name="Stajich J."/>
            <person name="Roper C."/>
            <person name="Heimlech-Rivalta G."/>
        </authorList>
    </citation>
    <scope>NUCLEOTIDE SEQUENCE</scope>
    <source>
        <strain evidence="2">A02</strain>
    </source>
</reference>
<keyword evidence="3" id="KW-1185">Reference proteome</keyword>
<dbReference type="Pfam" id="PF12697">
    <property type="entry name" value="Abhydrolase_6"/>
    <property type="match status" value="1"/>
</dbReference>
<feature type="domain" description="AB hydrolase-1" evidence="1">
    <location>
        <begin position="6"/>
        <end position="105"/>
    </location>
</feature>
<gene>
    <name evidence="2" type="ORF">NW755_014636</name>
</gene>
<dbReference type="PANTHER" id="PTHR48182:SF3">
    <property type="entry name" value="DUF676 DOMAIN-CONTAINING PROTEIN"/>
    <property type="match status" value="1"/>
</dbReference>
<organism evidence="2 3">
    <name type="scientific">Fusarium falciforme</name>
    <dbReference type="NCBI Taxonomy" id="195108"/>
    <lineage>
        <taxon>Eukaryota</taxon>
        <taxon>Fungi</taxon>
        <taxon>Dikarya</taxon>
        <taxon>Ascomycota</taxon>
        <taxon>Pezizomycotina</taxon>
        <taxon>Sordariomycetes</taxon>
        <taxon>Hypocreomycetidae</taxon>
        <taxon>Hypocreales</taxon>
        <taxon>Nectriaceae</taxon>
        <taxon>Fusarium</taxon>
        <taxon>Fusarium solani species complex</taxon>
    </lineage>
</organism>
<dbReference type="Proteomes" id="UP001152087">
    <property type="component" value="Unassembled WGS sequence"/>
</dbReference>
<evidence type="ECO:0000259" key="1">
    <source>
        <dbReference type="Pfam" id="PF12697"/>
    </source>
</evidence>
<accession>A0A9W8UUE4</accession>
<comment type="caution">
    <text evidence="2">The sequence shown here is derived from an EMBL/GenBank/DDBJ whole genome shotgun (WGS) entry which is preliminary data.</text>
</comment>